<dbReference type="GeneID" id="13013536"/>
<dbReference type="Proteomes" id="UP000005270">
    <property type="component" value="Chromosome"/>
</dbReference>
<dbReference type="KEGG" id="thg:TCELL_1217"/>
<reference evidence="1 2" key="1">
    <citation type="journal article" date="2012" name="J. Bacteriol.">
        <title>Complete genome sequence of the hyperthermophilic cellulolytic Crenarchaeon 'Thermogladius cellulolyticus' 1633.</title>
        <authorList>
            <person name="Mardanov A.V."/>
            <person name="Kochetkova T.V."/>
            <person name="Beletsky A.V."/>
            <person name="Bonch-Osmolovskaya E.A."/>
            <person name="Ravin N.V."/>
            <person name="Skryabin K.G."/>
        </authorList>
    </citation>
    <scope>NUCLEOTIDE SEQUENCE [LARGE SCALE GENOMIC DNA]</scope>
    <source>
        <strain evidence="2">DSM 22663 / VKM B-2946 / 1633</strain>
    </source>
</reference>
<dbReference type="AlphaFoldDB" id="I3TFV2"/>
<evidence type="ECO:0000313" key="1">
    <source>
        <dbReference type="EMBL" id="AFK51640.1"/>
    </source>
</evidence>
<dbReference type="EMBL" id="CP003531">
    <property type="protein sequence ID" value="AFK51640.1"/>
    <property type="molecule type" value="Genomic_DNA"/>
</dbReference>
<sequence length="125" mass="14546">MPSILELAERVLKAFKHYEAFIFEASELAQVRELVAKSELTGLVVIRRVDPRYEDIYIMAPWSLDFEKDCLSKIQQLLAEGRLSPEEYKRKRLSLLEQCVNSMEKERARLIIGKLENYIKSIKGA</sequence>
<gene>
    <name evidence="1" type="ordered locus">TCELL_1217</name>
</gene>
<protein>
    <submittedName>
        <fullName evidence="1">Uncharacterized protein</fullName>
    </submittedName>
</protein>
<organism evidence="1 2">
    <name type="scientific">Thermogladius calderae (strain DSM 22663 / VKM B-2946 / 1633)</name>
    <dbReference type="NCBI Taxonomy" id="1184251"/>
    <lineage>
        <taxon>Archaea</taxon>
        <taxon>Thermoproteota</taxon>
        <taxon>Thermoprotei</taxon>
        <taxon>Desulfurococcales</taxon>
        <taxon>Desulfurococcaceae</taxon>
        <taxon>Thermogladius</taxon>
    </lineage>
</organism>
<dbReference type="eggNOG" id="arCOG08851">
    <property type="taxonomic scope" value="Archaea"/>
</dbReference>
<evidence type="ECO:0000313" key="2">
    <source>
        <dbReference type="Proteomes" id="UP000005270"/>
    </source>
</evidence>
<dbReference type="STRING" id="1184251.TCELL_1217"/>
<accession>I3TFV2</accession>
<dbReference type="OrthoDB" id="18966at2157"/>
<dbReference type="InParanoid" id="I3TFV2"/>
<proteinExistence type="predicted"/>
<name>I3TFV2_THEC1</name>
<keyword evidence="2" id="KW-1185">Reference proteome</keyword>
<dbReference type="HOGENOM" id="CLU_1987521_0_0_2"/>
<dbReference type="RefSeq" id="WP_014737890.1">
    <property type="nucleotide sequence ID" value="NC_017954.1"/>
</dbReference>